<name>A0A1F6F037_9BACT</name>
<keyword evidence="5" id="KW-0808">Transferase</keyword>
<dbReference type="Gene3D" id="3.90.870.10">
    <property type="entry name" value="DHBP synthase"/>
    <property type="match status" value="1"/>
</dbReference>
<keyword evidence="6" id="KW-0819">tRNA processing</keyword>
<evidence type="ECO:0000256" key="6">
    <source>
        <dbReference type="ARBA" id="ARBA00022694"/>
    </source>
</evidence>
<dbReference type="GO" id="GO:0003725">
    <property type="term" value="F:double-stranded RNA binding"/>
    <property type="evidence" value="ECO:0007669"/>
    <property type="project" value="InterPro"/>
</dbReference>
<dbReference type="Proteomes" id="UP000177372">
    <property type="component" value="Unassembled WGS sequence"/>
</dbReference>
<evidence type="ECO:0000256" key="2">
    <source>
        <dbReference type="ARBA" id="ARBA00007663"/>
    </source>
</evidence>
<dbReference type="Pfam" id="PF01300">
    <property type="entry name" value="Sua5_yciO_yrdC"/>
    <property type="match status" value="1"/>
</dbReference>
<dbReference type="AlphaFoldDB" id="A0A1F6F037"/>
<comment type="caution">
    <text evidence="13">The sequence shown here is derived from an EMBL/GenBank/DDBJ whole genome shotgun (WGS) entry which is preliminary data.</text>
</comment>
<evidence type="ECO:0000256" key="1">
    <source>
        <dbReference type="ARBA" id="ARBA00004496"/>
    </source>
</evidence>
<organism evidence="13 14">
    <name type="scientific">Candidatus Kaiserbacteria bacterium RIFCSPLOWO2_01_FULL_54_13</name>
    <dbReference type="NCBI Taxonomy" id="1798512"/>
    <lineage>
        <taxon>Bacteria</taxon>
        <taxon>Candidatus Kaiseribacteriota</taxon>
    </lineage>
</organism>
<dbReference type="GO" id="GO:0006450">
    <property type="term" value="P:regulation of translational fidelity"/>
    <property type="evidence" value="ECO:0007669"/>
    <property type="project" value="TreeGrafter"/>
</dbReference>
<feature type="domain" description="YrdC-like" evidence="12">
    <location>
        <begin position="1"/>
        <end position="181"/>
    </location>
</feature>
<evidence type="ECO:0000256" key="9">
    <source>
        <dbReference type="ARBA" id="ARBA00022840"/>
    </source>
</evidence>
<evidence type="ECO:0000259" key="12">
    <source>
        <dbReference type="PROSITE" id="PS51163"/>
    </source>
</evidence>
<dbReference type="NCBIfam" id="TIGR00057">
    <property type="entry name" value="L-threonylcarbamoyladenylate synthase"/>
    <property type="match status" value="1"/>
</dbReference>
<dbReference type="PANTHER" id="PTHR17490">
    <property type="entry name" value="SUA5"/>
    <property type="match status" value="1"/>
</dbReference>
<dbReference type="PANTHER" id="PTHR17490:SF16">
    <property type="entry name" value="THREONYLCARBAMOYL-AMP SYNTHASE"/>
    <property type="match status" value="1"/>
</dbReference>
<dbReference type="InterPro" id="IPR006070">
    <property type="entry name" value="Sua5-like_dom"/>
</dbReference>
<evidence type="ECO:0000256" key="3">
    <source>
        <dbReference type="ARBA" id="ARBA00012584"/>
    </source>
</evidence>
<keyword evidence="9" id="KW-0067">ATP-binding</keyword>
<dbReference type="GO" id="GO:0005524">
    <property type="term" value="F:ATP binding"/>
    <property type="evidence" value="ECO:0007669"/>
    <property type="project" value="UniProtKB-KW"/>
</dbReference>
<dbReference type="EMBL" id="MFLZ01000037">
    <property type="protein sequence ID" value="OGG79235.1"/>
    <property type="molecule type" value="Genomic_DNA"/>
</dbReference>
<dbReference type="SUPFAM" id="SSF55821">
    <property type="entry name" value="YrdC/RibB"/>
    <property type="match status" value="1"/>
</dbReference>
<dbReference type="EC" id="2.7.7.87" evidence="3"/>
<reference evidence="13 14" key="1">
    <citation type="journal article" date="2016" name="Nat. Commun.">
        <title>Thousands of microbial genomes shed light on interconnected biogeochemical processes in an aquifer system.</title>
        <authorList>
            <person name="Anantharaman K."/>
            <person name="Brown C.T."/>
            <person name="Hug L.A."/>
            <person name="Sharon I."/>
            <person name="Castelle C.J."/>
            <person name="Probst A.J."/>
            <person name="Thomas B.C."/>
            <person name="Singh A."/>
            <person name="Wilkins M.J."/>
            <person name="Karaoz U."/>
            <person name="Brodie E.L."/>
            <person name="Williams K.H."/>
            <person name="Hubbard S.S."/>
            <person name="Banfield J.F."/>
        </authorList>
    </citation>
    <scope>NUCLEOTIDE SEQUENCE [LARGE SCALE GENOMIC DNA]</scope>
</reference>
<evidence type="ECO:0000256" key="11">
    <source>
        <dbReference type="ARBA" id="ARBA00048366"/>
    </source>
</evidence>
<keyword evidence="8" id="KW-0547">Nucleotide-binding</keyword>
<evidence type="ECO:0000256" key="4">
    <source>
        <dbReference type="ARBA" id="ARBA00022490"/>
    </source>
</evidence>
<feature type="non-terminal residue" evidence="13">
    <location>
        <position position="1"/>
    </location>
</feature>
<evidence type="ECO:0000313" key="14">
    <source>
        <dbReference type="Proteomes" id="UP000177372"/>
    </source>
</evidence>
<evidence type="ECO:0000256" key="8">
    <source>
        <dbReference type="ARBA" id="ARBA00022741"/>
    </source>
</evidence>
<evidence type="ECO:0000256" key="5">
    <source>
        <dbReference type="ARBA" id="ARBA00022679"/>
    </source>
</evidence>
<comment type="catalytic activity">
    <reaction evidence="11">
        <text>L-threonine + hydrogencarbonate + ATP = L-threonylcarbamoyladenylate + diphosphate + H2O</text>
        <dbReference type="Rhea" id="RHEA:36407"/>
        <dbReference type="ChEBI" id="CHEBI:15377"/>
        <dbReference type="ChEBI" id="CHEBI:17544"/>
        <dbReference type="ChEBI" id="CHEBI:30616"/>
        <dbReference type="ChEBI" id="CHEBI:33019"/>
        <dbReference type="ChEBI" id="CHEBI:57926"/>
        <dbReference type="ChEBI" id="CHEBI:73682"/>
        <dbReference type="EC" id="2.7.7.87"/>
    </reaction>
</comment>
<evidence type="ECO:0000256" key="10">
    <source>
        <dbReference type="ARBA" id="ARBA00029774"/>
    </source>
</evidence>
<keyword evidence="4" id="KW-0963">Cytoplasm</keyword>
<comment type="similarity">
    <text evidence="2">Belongs to the SUA5 family.</text>
</comment>
<comment type="subcellular location">
    <subcellularLocation>
        <location evidence="1">Cytoplasm</location>
    </subcellularLocation>
</comment>
<sequence>QVLRAGGVVLYPTDTLYGLGADAFSDEAVAKVYEIKGREEKKPIHCIVADVEMAERYGKFNDTARILAKEFWPGSLTIVVEKKSGVKSGIGHRIKTIGIRIPKNDFCLALAKEFGKPYTTTSANVSSAASKRSVDNILAQIGKMTSQIELVIDAGELPQSEPSTIVDVSGTKPIILREGAIAASEIWNVLGAEPRSESA</sequence>
<dbReference type="STRING" id="1798512.A3A39_01355"/>
<accession>A0A1F6F037</accession>
<dbReference type="GO" id="GO:0005737">
    <property type="term" value="C:cytoplasm"/>
    <property type="evidence" value="ECO:0007669"/>
    <property type="project" value="UniProtKB-SubCell"/>
</dbReference>
<dbReference type="GO" id="GO:0008033">
    <property type="term" value="P:tRNA processing"/>
    <property type="evidence" value="ECO:0007669"/>
    <property type="project" value="UniProtKB-KW"/>
</dbReference>
<keyword evidence="7" id="KW-0548">Nucleotidyltransferase</keyword>
<evidence type="ECO:0000313" key="13">
    <source>
        <dbReference type="EMBL" id="OGG79235.1"/>
    </source>
</evidence>
<dbReference type="InterPro" id="IPR017945">
    <property type="entry name" value="DHBP_synth_RibB-like_a/b_dom"/>
</dbReference>
<dbReference type="PROSITE" id="PS51163">
    <property type="entry name" value="YRDC"/>
    <property type="match status" value="1"/>
</dbReference>
<dbReference type="GO" id="GO:0061710">
    <property type="term" value="F:L-threonylcarbamoyladenylate synthase"/>
    <property type="evidence" value="ECO:0007669"/>
    <property type="project" value="UniProtKB-EC"/>
</dbReference>
<proteinExistence type="inferred from homology"/>
<evidence type="ECO:0000256" key="7">
    <source>
        <dbReference type="ARBA" id="ARBA00022695"/>
    </source>
</evidence>
<dbReference type="InterPro" id="IPR050156">
    <property type="entry name" value="TC-AMP_synthase_SUA5"/>
</dbReference>
<dbReference type="GO" id="GO:0000049">
    <property type="term" value="F:tRNA binding"/>
    <property type="evidence" value="ECO:0007669"/>
    <property type="project" value="TreeGrafter"/>
</dbReference>
<protein>
    <recommendedName>
        <fullName evidence="10">L-threonylcarbamoyladenylate synthase</fullName>
        <ecNumber evidence="3">2.7.7.87</ecNumber>
    </recommendedName>
    <alternativeName>
        <fullName evidence="10">L-threonylcarbamoyladenylate synthase</fullName>
    </alternativeName>
</protein>
<gene>
    <name evidence="13" type="ORF">A3A39_01355</name>
</gene>